<organism evidence="3 4">
    <name type="scientific">Lederbergia citrea</name>
    <dbReference type="NCBI Taxonomy" id="2833581"/>
    <lineage>
        <taxon>Bacteria</taxon>
        <taxon>Bacillati</taxon>
        <taxon>Bacillota</taxon>
        <taxon>Bacilli</taxon>
        <taxon>Bacillales</taxon>
        <taxon>Bacillaceae</taxon>
        <taxon>Lederbergia</taxon>
    </lineage>
</organism>
<dbReference type="RefSeq" id="WP_213096627.1">
    <property type="nucleotide sequence ID" value="NZ_JAGYPK010000001.1"/>
</dbReference>
<evidence type="ECO:0000313" key="4">
    <source>
        <dbReference type="Proteomes" id="UP000676456"/>
    </source>
</evidence>
<feature type="domain" description="Smf/DprA SLOG" evidence="2">
    <location>
        <begin position="81"/>
        <end position="289"/>
    </location>
</feature>
<name>A0A942UKX3_9BACI</name>
<proteinExistence type="inferred from homology"/>
<dbReference type="InterPro" id="IPR057666">
    <property type="entry name" value="DrpA_SLOG"/>
</dbReference>
<dbReference type="Pfam" id="PF02481">
    <property type="entry name" value="DNA_processg_A"/>
    <property type="match status" value="1"/>
</dbReference>
<comment type="caution">
    <text evidence="3">The sequence shown here is derived from an EMBL/GenBank/DDBJ whole genome shotgun (WGS) entry which is preliminary data.</text>
</comment>
<gene>
    <name evidence="3" type="primary">dprA</name>
    <name evidence="3" type="ORF">KHA91_02445</name>
</gene>
<dbReference type="Proteomes" id="UP000676456">
    <property type="component" value="Unassembled WGS sequence"/>
</dbReference>
<evidence type="ECO:0000256" key="1">
    <source>
        <dbReference type="ARBA" id="ARBA00006525"/>
    </source>
</evidence>
<comment type="similarity">
    <text evidence="1">Belongs to the DprA/Smf family.</text>
</comment>
<sequence>MIKIFEEKLFHLIHCRHLTHRSIRKLLKVDPDLNMFPSLSLTNLQRILQLESTKINKFSEEYLSINVQKLFAFYESKNISMISFRDPSYPHLLKEIHDPPLVLFTMGDQTLLDRHSVAIVGARDANSYAEKALDLFLPSLIEKNIVIVSGLAKGADTMAHKRTIELSGKTIAVLGGGFFHLYPSENRGLAEKIIKEHLLISEYPPIWRPEKWYFPMRNRIISGLTKGTIVLQAKKKSGSLITADLALEAGREVFALPGQINDKLSEGTNQLIKQGAKLIASSDDILEELFLS</sequence>
<dbReference type="EMBL" id="JAGYPN010000001">
    <property type="protein sequence ID" value="MBS4221617.1"/>
    <property type="molecule type" value="Genomic_DNA"/>
</dbReference>
<dbReference type="PANTHER" id="PTHR43022:SF1">
    <property type="entry name" value="PROTEIN SMF"/>
    <property type="match status" value="1"/>
</dbReference>
<evidence type="ECO:0000313" key="3">
    <source>
        <dbReference type="EMBL" id="MBS4221617.1"/>
    </source>
</evidence>
<dbReference type="NCBIfam" id="TIGR00732">
    <property type="entry name" value="dprA"/>
    <property type="match status" value="1"/>
</dbReference>
<dbReference type="SUPFAM" id="SSF102405">
    <property type="entry name" value="MCP/YpsA-like"/>
    <property type="match status" value="1"/>
</dbReference>
<dbReference type="GO" id="GO:0009294">
    <property type="term" value="P:DNA-mediated transformation"/>
    <property type="evidence" value="ECO:0007669"/>
    <property type="project" value="InterPro"/>
</dbReference>
<keyword evidence="4" id="KW-1185">Reference proteome</keyword>
<reference evidence="3 4" key="1">
    <citation type="submission" date="2021-05" db="EMBL/GenBank/DDBJ databases">
        <title>Novel Bacillus species.</title>
        <authorList>
            <person name="Liu G."/>
        </authorList>
    </citation>
    <scope>NUCLEOTIDE SEQUENCE [LARGE SCALE GENOMIC DNA]</scope>
    <source>
        <strain evidence="3 4">FJAT-49682</strain>
    </source>
</reference>
<dbReference type="InterPro" id="IPR003488">
    <property type="entry name" value="DprA"/>
</dbReference>
<dbReference type="Gene3D" id="3.40.50.450">
    <property type="match status" value="1"/>
</dbReference>
<protein>
    <submittedName>
        <fullName evidence="3">DNA-processing protein DprA</fullName>
    </submittedName>
</protein>
<dbReference type="PANTHER" id="PTHR43022">
    <property type="entry name" value="PROTEIN SMF"/>
    <property type="match status" value="1"/>
</dbReference>
<dbReference type="AlphaFoldDB" id="A0A942UKX3"/>
<accession>A0A942UKX3</accession>
<evidence type="ECO:0000259" key="2">
    <source>
        <dbReference type="Pfam" id="PF02481"/>
    </source>
</evidence>